<reference evidence="1 2" key="1">
    <citation type="submission" date="2019-03" db="EMBL/GenBank/DDBJ databases">
        <title>Single cell metagenomics reveals metabolic interactions within the superorganism composed of flagellate Streblomastix strix and complex community of Bacteroidetes bacteria on its surface.</title>
        <authorList>
            <person name="Treitli S.C."/>
            <person name="Kolisko M."/>
            <person name="Husnik F."/>
            <person name="Keeling P."/>
            <person name="Hampl V."/>
        </authorList>
    </citation>
    <scope>NUCLEOTIDE SEQUENCE [LARGE SCALE GENOMIC DNA]</scope>
    <source>
        <strain evidence="1">ST1C</strain>
    </source>
</reference>
<dbReference type="PANTHER" id="PTHR33050">
    <property type="entry name" value="REVERSE TRANSCRIPTASE DOMAIN-CONTAINING PROTEIN"/>
    <property type="match status" value="1"/>
</dbReference>
<dbReference type="AlphaFoldDB" id="A0A5J4TJD6"/>
<dbReference type="PANTHER" id="PTHR33050:SF7">
    <property type="entry name" value="RIBONUCLEASE H"/>
    <property type="match status" value="1"/>
</dbReference>
<sequence length="233" mass="26347">LNRGAAAISLLKLTDRILEVAEDLNLQIHAFHILGKENTIPVSLSRLATTGDYSLKEENLHEVHLTLTISPSIDMFPNRRNRKFRRFVSLSQDKWAVAQDCLSILWQLEVLYLLPSILLMQKTPNKLTEEKEQALTILLYQISQPLRPVLMKMASRLIILGDSVDVLVPGDKIKKQKKHLPPGRMMAVLLDATEEKNYSDGFLVKEVLPALPFRTSQTVGMRLGEDIVKDQGT</sequence>
<proteinExistence type="predicted"/>
<gene>
    <name evidence="1" type="ORF">EZS28_046601</name>
</gene>
<evidence type="ECO:0000313" key="2">
    <source>
        <dbReference type="Proteomes" id="UP000324800"/>
    </source>
</evidence>
<dbReference type="InterPro" id="IPR052055">
    <property type="entry name" value="Hepadnavirus_pol/RT"/>
</dbReference>
<comment type="caution">
    <text evidence="1">The sequence shown here is derived from an EMBL/GenBank/DDBJ whole genome shotgun (WGS) entry which is preliminary data.</text>
</comment>
<dbReference type="EMBL" id="SNRW01030726">
    <property type="protein sequence ID" value="KAA6357873.1"/>
    <property type="molecule type" value="Genomic_DNA"/>
</dbReference>
<dbReference type="Proteomes" id="UP000324800">
    <property type="component" value="Unassembled WGS sequence"/>
</dbReference>
<evidence type="ECO:0000313" key="1">
    <source>
        <dbReference type="EMBL" id="KAA6357873.1"/>
    </source>
</evidence>
<feature type="non-terminal residue" evidence="1">
    <location>
        <position position="1"/>
    </location>
</feature>
<accession>A0A5J4TJD6</accession>
<organism evidence="1 2">
    <name type="scientific">Streblomastix strix</name>
    <dbReference type="NCBI Taxonomy" id="222440"/>
    <lineage>
        <taxon>Eukaryota</taxon>
        <taxon>Metamonada</taxon>
        <taxon>Preaxostyla</taxon>
        <taxon>Oxymonadida</taxon>
        <taxon>Streblomastigidae</taxon>
        <taxon>Streblomastix</taxon>
    </lineage>
</organism>
<protein>
    <submittedName>
        <fullName evidence="1">Uncharacterized protein</fullName>
    </submittedName>
</protein>
<name>A0A5J4TJD6_9EUKA</name>